<evidence type="ECO:0008006" key="3">
    <source>
        <dbReference type="Google" id="ProtNLM"/>
    </source>
</evidence>
<gene>
    <name evidence="1" type="ORF">HGB38_31215</name>
</gene>
<keyword evidence="2" id="KW-1185">Reference proteome</keyword>
<sequence>MKVEVLTPSCNLDTVRDGRGGIFTWVPPEPLLEFNLIYMHPGKVRGLHYHPHFVEYLLFVEGNGVLVTKDDHEDPDCPEEFIHVSKGICTRTPIGVMHTVYSITPLTFIAMLTKPWDECDPPIVQVAPLPHTLEGNGA</sequence>
<dbReference type="InterPro" id="IPR014710">
    <property type="entry name" value="RmlC-like_jellyroll"/>
</dbReference>
<dbReference type="RefSeq" id="WP_040867020.1">
    <property type="nucleotide sequence ID" value="NZ_JAAXOS010000019.1"/>
</dbReference>
<comment type="caution">
    <text evidence="1">The sequence shown here is derived from an EMBL/GenBank/DDBJ whole genome shotgun (WGS) entry which is preliminary data.</text>
</comment>
<evidence type="ECO:0000313" key="1">
    <source>
        <dbReference type="EMBL" id="NKY30650.1"/>
    </source>
</evidence>
<dbReference type="EMBL" id="JAAXOS010000019">
    <property type="protein sequence ID" value="NKY30650.1"/>
    <property type="molecule type" value="Genomic_DNA"/>
</dbReference>
<name>A0A7X6LAG9_9NOCA</name>
<reference evidence="1 2" key="1">
    <citation type="submission" date="2020-04" db="EMBL/GenBank/DDBJ databases">
        <title>MicrobeNet Type strains.</title>
        <authorList>
            <person name="Nicholson A.C."/>
        </authorList>
    </citation>
    <scope>NUCLEOTIDE SEQUENCE [LARGE SCALE GENOMIC DNA]</scope>
    <source>
        <strain evidence="1 2">DSM 44956</strain>
    </source>
</reference>
<organism evidence="1 2">
    <name type="scientific">Nocardia gamkensis</name>
    <dbReference type="NCBI Taxonomy" id="352869"/>
    <lineage>
        <taxon>Bacteria</taxon>
        <taxon>Bacillati</taxon>
        <taxon>Actinomycetota</taxon>
        <taxon>Actinomycetes</taxon>
        <taxon>Mycobacteriales</taxon>
        <taxon>Nocardiaceae</taxon>
        <taxon>Nocardia</taxon>
    </lineage>
</organism>
<dbReference type="Proteomes" id="UP000540698">
    <property type="component" value="Unassembled WGS sequence"/>
</dbReference>
<dbReference type="InterPro" id="IPR011051">
    <property type="entry name" value="RmlC_Cupin_sf"/>
</dbReference>
<evidence type="ECO:0000313" key="2">
    <source>
        <dbReference type="Proteomes" id="UP000540698"/>
    </source>
</evidence>
<dbReference type="Gene3D" id="2.60.120.10">
    <property type="entry name" value="Jelly Rolls"/>
    <property type="match status" value="1"/>
</dbReference>
<proteinExistence type="predicted"/>
<accession>A0A7X6LAG9</accession>
<protein>
    <recommendedName>
        <fullName evidence="3">Cupin 2 conserved barrel domain-containing protein</fullName>
    </recommendedName>
</protein>
<dbReference type="SUPFAM" id="SSF51182">
    <property type="entry name" value="RmlC-like cupins"/>
    <property type="match status" value="1"/>
</dbReference>
<dbReference type="AlphaFoldDB" id="A0A7X6LAG9"/>